<evidence type="ECO:0000313" key="3">
    <source>
        <dbReference type="Proteomes" id="UP000267368"/>
    </source>
</evidence>
<feature type="transmembrane region" description="Helical" evidence="1">
    <location>
        <begin position="150"/>
        <end position="169"/>
    </location>
</feature>
<feature type="transmembrane region" description="Helical" evidence="1">
    <location>
        <begin position="251"/>
        <end position="273"/>
    </location>
</feature>
<feature type="transmembrane region" description="Helical" evidence="1">
    <location>
        <begin position="190"/>
        <end position="209"/>
    </location>
</feature>
<accession>A0A3N0AG28</accession>
<feature type="transmembrane region" description="Helical" evidence="1">
    <location>
        <begin position="6"/>
        <end position="31"/>
    </location>
</feature>
<dbReference type="PANTHER" id="PTHR38095">
    <property type="entry name" value="ANAEROBIC DIMETHYL SULFOXIDE REDUCTASE CHAIN YNFH"/>
    <property type="match status" value="1"/>
</dbReference>
<dbReference type="PANTHER" id="PTHR38095:SF1">
    <property type="entry name" value="ANAEROBIC DIMETHYL SULFOXIDE REDUCTASE CHAIN YNFH"/>
    <property type="match status" value="1"/>
</dbReference>
<dbReference type="GO" id="GO:0009390">
    <property type="term" value="C:dimethyl sulfoxide reductase complex"/>
    <property type="evidence" value="ECO:0007669"/>
    <property type="project" value="TreeGrafter"/>
</dbReference>
<protein>
    <submittedName>
        <fullName evidence="2">DMSO reductase</fullName>
    </submittedName>
</protein>
<keyword evidence="1" id="KW-1133">Transmembrane helix</keyword>
<dbReference type="RefSeq" id="WP_123198196.1">
    <property type="nucleotide sequence ID" value="NZ_QICB01000003.1"/>
</dbReference>
<feature type="transmembrane region" description="Helical" evidence="1">
    <location>
        <begin position="117"/>
        <end position="138"/>
    </location>
</feature>
<dbReference type="AlphaFoldDB" id="A0A3N0AG28"/>
<evidence type="ECO:0000313" key="2">
    <source>
        <dbReference type="EMBL" id="RNL19875.1"/>
    </source>
</evidence>
<gene>
    <name evidence="2" type="ORF">DMP07_05790</name>
</gene>
<evidence type="ECO:0000256" key="1">
    <source>
        <dbReference type="SAM" id="Phobius"/>
    </source>
</evidence>
<dbReference type="GO" id="GO:0019645">
    <property type="term" value="P:anaerobic electron transport chain"/>
    <property type="evidence" value="ECO:0007669"/>
    <property type="project" value="InterPro"/>
</dbReference>
<proteinExistence type="predicted"/>
<keyword evidence="1" id="KW-0812">Transmembrane</keyword>
<comment type="caution">
    <text evidence="2">The sequence shown here is derived from an EMBL/GenBank/DDBJ whole genome shotgun (WGS) entry which is preliminary data.</text>
</comment>
<dbReference type="InterPro" id="IPR007059">
    <property type="entry name" value="DmsC"/>
</dbReference>
<feature type="transmembrane region" description="Helical" evidence="1">
    <location>
        <begin position="221"/>
        <end position="239"/>
    </location>
</feature>
<keyword evidence="3" id="KW-1185">Reference proteome</keyword>
<feature type="transmembrane region" description="Helical" evidence="1">
    <location>
        <begin position="87"/>
        <end position="105"/>
    </location>
</feature>
<feature type="transmembrane region" description="Helical" evidence="1">
    <location>
        <begin position="43"/>
        <end position="67"/>
    </location>
</feature>
<dbReference type="OrthoDB" id="3177921at2"/>
<dbReference type="Pfam" id="PF04976">
    <property type="entry name" value="DmsC"/>
    <property type="match status" value="1"/>
</dbReference>
<dbReference type="GO" id="GO:0005886">
    <property type="term" value="C:plasma membrane"/>
    <property type="evidence" value="ECO:0007669"/>
    <property type="project" value="TreeGrafter"/>
</dbReference>
<sequence length="282" mass="29224">MGFSGGSLAVFTALAPAGAVAFALTTMYLLVHRDTAAAVRDRMNHALIVPLAVAWAGFIASATHLGTPANALHAVEGIGRSPLSNEVAAVVAFLFAAGVYWLYTFKLTYSRRFANTLAVASVVACAAMVAMVALAYSVPTVPSWDTWHAPVNLGLAALVGGVSLGASIMRAFRPETGRWHACALKALPPLIVVLAGMMACHALFLTGISNNVASAADVVPSYVVSIVVFSALASTGWFMQRKSAKAAGLRACAVDVCGCVLVLSSVLVSRLPFYASYLSAGF</sequence>
<name>A0A3N0AG28_9ACTN</name>
<dbReference type="GO" id="GO:0009389">
    <property type="term" value="F:dimethyl sulfoxide reductase activity"/>
    <property type="evidence" value="ECO:0007669"/>
    <property type="project" value="TreeGrafter"/>
</dbReference>
<keyword evidence="1" id="KW-0472">Membrane</keyword>
<dbReference type="EMBL" id="QICB01000003">
    <property type="protein sequence ID" value="RNL19875.1"/>
    <property type="molecule type" value="Genomic_DNA"/>
</dbReference>
<dbReference type="Proteomes" id="UP000267368">
    <property type="component" value="Unassembled WGS sequence"/>
</dbReference>
<reference evidence="3" key="1">
    <citation type="submission" date="2018-05" db="EMBL/GenBank/DDBJ databases">
        <title>Genome Sequencing of selected type strains of the family Eggerthellaceae.</title>
        <authorList>
            <person name="Danylec N."/>
            <person name="Stoll D.A."/>
            <person name="Doetsch A."/>
            <person name="Huch M."/>
        </authorList>
    </citation>
    <scope>NUCLEOTIDE SEQUENCE [LARGE SCALE GENOMIC DNA]</scope>
    <source>
        <strain evidence="3">DSM 17537</strain>
    </source>
</reference>
<organism evidence="2 3">
    <name type="scientific">Slackia faecicanis</name>
    <dbReference type="NCBI Taxonomy" id="255723"/>
    <lineage>
        <taxon>Bacteria</taxon>
        <taxon>Bacillati</taxon>
        <taxon>Actinomycetota</taxon>
        <taxon>Coriobacteriia</taxon>
        <taxon>Eggerthellales</taxon>
        <taxon>Eggerthellaceae</taxon>
        <taxon>Slackia</taxon>
    </lineage>
</organism>